<keyword evidence="2" id="KW-1185">Reference proteome</keyword>
<evidence type="ECO:0000313" key="1">
    <source>
        <dbReference type="EMBL" id="KAK9745750.1"/>
    </source>
</evidence>
<gene>
    <name evidence="1" type="ORF">QE152_g6656</name>
</gene>
<organism evidence="1 2">
    <name type="scientific">Popillia japonica</name>
    <name type="common">Japanese beetle</name>
    <dbReference type="NCBI Taxonomy" id="7064"/>
    <lineage>
        <taxon>Eukaryota</taxon>
        <taxon>Metazoa</taxon>
        <taxon>Ecdysozoa</taxon>
        <taxon>Arthropoda</taxon>
        <taxon>Hexapoda</taxon>
        <taxon>Insecta</taxon>
        <taxon>Pterygota</taxon>
        <taxon>Neoptera</taxon>
        <taxon>Endopterygota</taxon>
        <taxon>Coleoptera</taxon>
        <taxon>Polyphaga</taxon>
        <taxon>Scarabaeiformia</taxon>
        <taxon>Scarabaeidae</taxon>
        <taxon>Rutelinae</taxon>
        <taxon>Popillia</taxon>
    </lineage>
</organism>
<dbReference type="GO" id="GO:0031083">
    <property type="term" value="C:BLOC-1 complex"/>
    <property type="evidence" value="ECO:0007669"/>
    <property type="project" value="TreeGrafter"/>
</dbReference>
<dbReference type="GO" id="GO:0030133">
    <property type="term" value="C:transport vesicle"/>
    <property type="evidence" value="ECO:0007669"/>
    <property type="project" value="TreeGrafter"/>
</dbReference>
<name>A0AAW1MHA8_POPJA</name>
<accession>A0AAW1MHA8</accession>
<protein>
    <submittedName>
        <fullName evidence="1">Snapin/Pallidin</fullName>
    </submittedName>
</protein>
<comment type="caution">
    <text evidence="1">The sequence shown here is derived from an EMBL/GenBank/DDBJ whole genome shotgun (WGS) entry which is preliminary data.</text>
</comment>
<proteinExistence type="predicted"/>
<dbReference type="PANTHER" id="PTHR31328:SF2">
    <property type="entry name" value="BIOGENESIS OF LYSOSOME-RELATED ORGANELLES COMPLEX 1 SUBUNIT 6"/>
    <property type="match status" value="1"/>
</dbReference>
<reference evidence="1 2" key="1">
    <citation type="journal article" date="2024" name="BMC Genomics">
        <title>De novo assembly and annotation of Popillia japonica's genome with initial clues to its potential as an invasive pest.</title>
        <authorList>
            <person name="Cucini C."/>
            <person name="Boschi S."/>
            <person name="Funari R."/>
            <person name="Cardaioli E."/>
            <person name="Iannotti N."/>
            <person name="Marturano G."/>
            <person name="Paoli F."/>
            <person name="Bruttini M."/>
            <person name="Carapelli A."/>
            <person name="Frati F."/>
            <person name="Nardi F."/>
        </authorList>
    </citation>
    <scope>NUCLEOTIDE SEQUENCE [LARGE SCALE GENOMIC DNA]</scope>
    <source>
        <strain evidence="1">DMR45628</strain>
    </source>
</reference>
<dbReference type="Pfam" id="PF14712">
    <property type="entry name" value="Snapin_Pallidin"/>
    <property type="match status" value="1"/>
</dbReference>
<dbReference type="Proteomes" id="UP001458880">
    <property type="component" value="Unassembled WGS sequence"/>
</dbReference>
<dbReference type="AlphaFoldDB" id="A0AAW1MHA8"/>
<sequence>MDKKEHYDDAISSLTIGTSKLFILPLLHVEKQIIELMKKQQILIEQLHNENLKLAWSQNSSEIQEIYGLMKLYDSKLAGLKRNMKILHEKIIKLKKRTNKLQQFQKTQSYIQSQEHVEE</sequence>
<dbReference type="EMBL" id="JASPKY010000046">
    <property type="protein sequence ID" value="KAK9745750.1"/>
    <property type="molecule type" value="Genomic_DNA"/>
</dbReference>
<evidence type="ECO:0000313" key="2">
    <source>
        <dbReference type="Proteomes" id="UP001458880"/>
    </source>
</evidence>
<dbReference type="PANTHER" id="PTHR31328">
    <property type="entry name" value="BIOGENESIS OF LYSOSOME-RELATED ORGANELLES COMPLEX 1 SUBUNIT 6"/>
    <property type="match status" value="1"/>
</dbReference>
<dbReference type="InterPro" id="IPR028119">
    <property type="entry name" value="Snapin/Pallidin/Snn1"/>
</dbReference>